<feature type="domain" description="Glycosyltransferase 2-like" evidence="1">
    <location>
        <begin position="5"/>
        <end position="168"/>
    </location>
</feature>
<dbReference type="EMBL" id="QROF01000013">
    <property type="protein sequence ID" value="RHL02377.1"/>
    <property type="molecule type" value="Genomic_DNA"/>
</dbReference>
<dbReference type="AlphaFoldDB" id="A0A415I410"/>
<organism evidence="2 3">
    <name type="scientific">Agathobacter rectalis</name>
    <dbReference type="NCBI Taxonomy" id="39491"/>
    <lineage>
        <taxon>Bacteria</taxon>
        <taxon>Bacillati</taxon>
        <taxon>Bacillota</taxon>
        <taxon>Clostridia</taxon>
        <taxon>Lachnospirales</taxon>
        <taxon>Lachnospiraceae</taxon>
        <taxon>Agathobacter</taxon>
    </lineage>
</organism>
<dbReference type="InterPro" id="IPR001173">
    <property type="entry name" value="Glyco_trans_2-like"/>
</dbReference>
<gene>
    <name evidence="2" type="ORF">DW038_13195</name>
</gene>
<dbReference type="Gene3D" id="3.90.550.10">
    <property type="entry name" value="Spore Coat Polysaccharide Biosynthesis Protein SpsA, Chain A"/>
    <property type="match status" value="1"/>
</dbReference>
<keyword evidence="2" id="KW-0808">Transferase</keyword>
<dbReference type="PANTHER" id="PTHR22916">
    <property type="entry name" value="GLYCOSYLTRANSFERASE"/>
    <property type="match status" value="1"/>
</dbReference>
<name>A0A415I410_9FIRM</name>
<dbReference type="RefSeq" id="WP_118372330.1">
    <property type="nucleotide sequence ID" value="NZ_QROF01000013.1"/>
</dbReference>
<reference evidence="2 3" key="1">
    <citation type="submission" date="2018-08" db="EMBL/GenBank/DDBJ databases">
        <title>A genome reference for cultivated species of the human gut microbiota.</title>
        <authorList>
            <person name="Zou Y."/>
            <person name="Xue W."/>
            <person name="Luo G."/>
        </authorList>
    </citation>
    <scope>NUCLEOTIDE SEQUENCE [LARGE SCALE GENOMIC DNA]</scope>
    <source>
        <strain evidence="2 3">AF39-14AC</strain>
    </source>
</reference>
<evidence type="ECO:0000313" key="2">
    <source>
        <dbReference type="EMBL" id="RHL02377.1"/>
    </source>
</evidence>
<dbReference type="GO" id="GO:0016758">
    <property type="term" value="F:hexosyltransferase activity"/>
    <property type="evidence" value="ECO:0007669"/>
    <property type="project" value="UniProtKB-ARBA"/>
</dbReference>
<evidence type="ECO:0000259" key="1">
    <source>
        <dbReference type="Pfam" id="PF00535"/>
    </source>
</evidence>
<dbReference type="Pfam" id="PF00535">
    <property type="entry name" value="Glycos_transf_2"/>
    <property type="match status" value="1"/>
</dbReference>
<evidence type="ECO:0000313" key="3">
    <source>
        <dbReference type="Proteomes" id="UP000286181"/>
    </source>
</evidence>
<dbReference type="SUPFAM" id="SSF53448">
    <property type="entry name" value="Nucleotide-diphospho-sugar transferases"/>
    <property type="match status" value="1"/>
</dbReference>
<dbReference type="PANTHER" id="PTHR22916:SF3">
    <property type="entry name" value="UDP-GLCNAC:BETAGAL BETA-1,3-N-ACETYLGLUCOSAMINYLTRANSFERASE-LIKE PROTEIN 1"/>
    <property type="match status" value="1"/>
</dbReference>
<comment type="caution">
    <text evidence="2">The sequence shown here is derived from an EMBL/GenBank/DDBJ whole genome shotgun (WGS) entry which is preliminary data.</text>
</comment>
<dbReference type="CDD" id="cd00761">
    <property type="entry name" value="Glyco_tranf_GTA_type"/>
    <property type="match status" value="1"/>
</dbReference>
<proteinExistence type="predicted"/>
<sequence>MDKVTVVITTYKRKEEFRKALISVINQTYDNIEIIVVDDNIENTYIVYVQQILEKYDNVKYIKNKKNLGGALSRNVGLKASTGKYIAFLDDDDVYFDKKIENQVKCFEESDVCNLGIVYCHTEAVDVYENILEKYEKNVRGDFLLENMLGTIAATTQWLCLKSAVEQVGGFKDVPSKQDTTLLLDLAMAGYRIDVVPQILTKYYELDIERISGVSEKNLKGELLLRDYMRRIYNRFDYKNIRTVEYNIDFRIYYLQIRLGKYKEAFQTLKLLYKTHINRLNVLIIIIKHPFRRFRKERLK</sequence>
<accession>A0A415I410</accession>
<protein>
    <submittedName>
        <fullName evidence="2">Glycosyltransferase family 2 protein</fullName>
    </submittedName>
</protein>
<dbReference type="Proteomes" id="UP000286181">
    <property type="component" value="Unassembled WGS sequence"/>
</dbReference>
<dbReference type="InterPro" id="IPR029044">
    <property type="entry name" value="Nucleotide-diphossugar_trans"/>
</dbReference>